<dbReference type="EMBL" id="DRGM01000137">
    <property type="protein sequence ID" value="HEA17394.1"/>
    <property type="molecule type" value="Genomic_DNA"/>
</dbReference>
<accession>A0A7V1GFC2</accession>
<protein>
    <recommendedName>
        <fullName evidence="2">ParB/Sulfiredoxin domain-containing protein</fullName>
    </recommendedName>
</protein>
<organism evidence="1">
    <name type="scientific">Pseudoalteromonas prydzensis</name>
    <dbReference type="NCBI Taxonomy" id="182141"/>
    <lineage>
        <taxon>Bacteria</taxon>
        <taxon>Pseudomonadati</taxon>
        <taxon>Pseudomonadota</taxon>
        <taxon>Gammaproteobacteria</taxon>
        <taxon>Alteromonadales</taxon>
        <taxon>Pseudoalteromonadaceae</taxon>
        <taxon>Pseudoalteromonas</taxon>
    </lineage>
</organism>
<evidence type="ECO:0000313" key="1">
    <source>
        <dbReference type="EMBL" id="HEA17394.1"/>
    </source>
</evidence>
<name>A0A7V1GFC2_9GAMM</name>
<reference evidence="1" key="1">
    <citation type="journal article" date="2020" name="mSystems">
        <title>Genome- and Community-Level Interaction Insights into Carbon Utilization and Element Cycling Functions of Hydrothermarchaeota in Hydrothermal Sediment.</title>
        <authorList>
            <person name="Zhou Z."/>
            <person name="Liu Y."/>
            <person name="Xu W."/>
            <person name="Pan J."/>
            <person name="Luo Z.H."/>
            <person name="Li M."/>
        </authorList>
    </citation>
    <scope>NUCLEOTIDE SEQUENCE [LARGE SCALE GENOMIC DNA]</scope>
    <source>
        <strain evidence="1">HyVt-346</strain>
    </source>
</reference>
<dbReference type="AlphaFoldDB" id="A0A7V1GFC2"/>
<proteinExistence type="predicted"/>
<gene>
    <name evidence="1" type="ORF">ENH88_13290</name>
</gene>
<evidence type="ECO:0008006" key="2">
    <source>
        <dbReference type="Google" id="ProtNLM"/>
    </source>
</evidence>
<sequence>MLYLVSDELNIEVILKERAKLVEEWKIMDELVLAYKSSTPKVNPIWDISSNSINFNDISKEILDSGMEIYTASYDEVWAGIFEPSIYDKDTLWKNVHDSRKIARAIKAWEEKKALSPLFFVKHGSKDLALVADGKHRLTVARYMGCNNIPFMIQSSASSWLKKAIPSAIKI</sequence>
<dbReference type="Proteomes" id="UP000886188">
    <property type="component" value="Unassembled WGS sequence"/>
</dbReference>
<comment type="caution">
    <text evidence="1">The sequence shown here is derived from an EMBL/GenBank/DDBJ whole genome shotgun (WGS) entry which is preliminary data.</text>
</comment>